<dbReference type="HOGENOM" id="CLU_1014685_0_0_9"/>
<comment type="caution">
    <text evidence="1">The sequence shown here is derived from an EMBL/GenBank/DDBJ whole genome shotgun (WGS) entry which is preliminary data.</text>
</comment>
<dbReference type="PATRIC" id="fig|1235802.3.peg.3256"/>
<dbReference type="EMBL" id="AQFT01000093">
    <property type="protein sequence ID" value="EMZ24682.1"/>
    <property type="molecule type" value="Genomic_DNA"/>
</dbReference>
<evidence type="ECO:0000313" key="2">
    <source>
        <dbReference type="Proteomes" id="UP000012589"/>
    </source>
</evidence>
<reference evidence="1 2" key="1">
    <citation type="journal article" date="2014" name="Genome Announc.">
        <title>Draft genome sequences of the altered schaedler flora, a defined bacterial community from gnotobiotic mice.</title>
        <authorList>
            <person name="Wannemuehler M.J."/>
            <person name="Overstreet A.M."/>
            <person name="Ward D.V."/>
            <person name="Phillips G.J."/>
        </authorList>
    </citation>
    <scope>NUCLEOTIDE SEQUENCE [LARGE SCALE GENOMIC DNA]</scope>
    <source>
        <strain evidence="1 2">ASF492</strain>
    </source>
</reference>
<protein>
    <submittedName>
        <fullName evidence="1">Uncharacterized protein</fullName>
    </submittedName>
</protein>
<accession>N2A5Q1</accession>
<dbReference type="Proteomes" id="UP000012589">
    <property type="component" value="Unassembled WGS sequence"/>
</dbReference>
<dbReference type="AlphaFoldDB" id="N2A5Q1"/>
<sequence>MRLPWNKEILGIPLILYMVLALNINIDNNSSIVDIYDRIFSLDGGIYDRCIDNKNFADVHRISVIKNQIHQISREIGIWMFENNSSEAYIPQSEYQKICNEVMHKSGNKTEILQQDFKIGNYFKLVKHCEGVATEDLYFIHRSIYEYFVAEYIYKSISDIAEVSAKELARILGKLLKGNLLKNEILRNLKYKIKLCKINNLGNIINDAFHMMLNDGMIYYTNQCYKNIFKCEMNVFANMLEIIHMFEGIDLKYTENMHKYLKINLNYSRQYKLT</sequence>
<evidence type="ECO:0000313" key="1">
    <source>
        <dbReference type="EMBL" id="EMZ24682.1"/>
    </source>
</evidence>
<keyword evidence="2" id="KW-1185">Reference proteome</keyword>
<name>N2A5Q1_9FIRM</name>
<gene>
    <name evidence="1" type="ORF">C823_03077</name>
</gene>
<proteinExistence type="predicted"/>
<organism evidence="1 2">
    <name type="scientific">Eubacterium plexicaudatum ASF492</name>
    <dbReference type="NCBI Taxonomy" id="1235802"/>
    <lineage>
        <taxon>Bacteria</taxon>
        <taxon>Bacillati</taxon>
        <taxon>Bacillota</taxon>
        <taxon>Clostridia</taxon>
        <taxon>Eubacteriales</taxon>
        <taxon>Eubacteriaceae</taxon>
        <taxon>Eubacterium</taxon>
    </lineage>
</organism>